<organism evidence="1 2">
    <name type="scientific">Lentzea flaviverrucosa</name>
    <dbReference type="NCBI Taxonomy" id="200379"/>
    <lineage>
        <taxon>Bacteria</taxon>
        <taxon>Bacillati</taxon>
        <taxon>Actinomycetota</taxon>
        <taxon>Actinomycetes</taxon>
        <taxon>Pseudonocardiales</taxon>
        <taxon>Pseudonocardiaceae</taxon>
        <taxon>Lentzea</taxon>
    </lineage>
</organism>
<accession>A0A1H9XT66</accession>
<keyword evidence="2" id="KW-1185">Reference proteome</keyword>
<reference evidence="2" key="1">
    <citation type="submission" date="2016-10" db="EMBL/GenBank/DDBJ databases">
        <authorList>
            <person name="Varghese N."/>
            <person name="Submissions S."/>
        </authorList>
    </citation>
    <scope>NUCLEOTIDE SEQUENCE [LARGE SCALE GENOMIC DNA]</scope>
    <source>
        <strain evidence="2">CGMCC 4.578</strain>
    </source>
</reference>
<dbReference type="Pfam" id="PF20062">
    <property type="entry name" value="DUF6461"/>
    <property type="match status" value="1"/>
</dbReference>
<evidence type="ECO:0000313" key="2">
    <source>
        <dbReference type="Proteomes" id="UP000199028"/>
    </source>
</evidence>
<evidence type="ECO:0000313" key="1">
    <source>
        <dbReference type="EMBL" id="SES49239.1"/>
    </source>
</evidence>
<dbReference type="Proteomes" id="UP000199028">
    <property type="component" value="Unassembled WGS sequence"/>
</dbReference>
<dbReference type="EMBL" id="FOFT01000017">
    <property type="protein sequence ID" value="SES49239.1"/>
    <property type="molecule type" value="Genomic_DNA"/>
</dbReference>
<dbReference type="AlphaFoldDB" id="A0A1H9XT66"/>
<proteinExistence type="predicted"/>
<gene>
    <name evidence="1" type="ORF">SAMN05216195_117120</name>
</gene>
<dbReference type="RefSeq" id="WP_090071713.1">
    <property type="nucleotide sequence ID" value="NZ_FOFT01000017.1"/>
</dbReference>
<sequence length="185" mass="20228">MEQHDLSWADAGHGDPAFLGEIFSLAFVRDVGPPEALRRVRDLEAVSAFALGEWTVLVQPTSFWLETVVDALSRGTEACAVVRHDFAAPRFTHAVDGTVRTFFNLNHPESRGGTDPDRLLPLIREAGFDLAADDDADDESWRHRYQGAVARGMRLTGLITGVLPTYEQVSASLPGTHAAFRADLA</sequence>
<dbReference type="InterPro" id="IPR045592">
    <property type="entry name" value="DUF6461"/>
</dbReference>
<name>A0A1H9XT66_9PSEU</name>
<protein>
    <submittedName>
        <fullName evidence="1">Uncharacterized protein</fullName>
    </submittedName>
</protein>
<dbReference type="OrthoDB" id="4198010at2"/>